<sequence>MENPEEKNNTPKPDPEKSREKILRQERTSRKSTASGEKAKETSYRDHKNPFIRAISRTGYTVWVIGMAIALVLAFIVSVALL</sequence>
<proteinExistence type="predicted"/>
<dbReference type="EMBL" id="JAVRHM010000001">
    <property type="protein sequence ID" value="MDT0688565.1"/>
    <property type="molecule type" value="Genomic_DNA"/>
</dbReference>
<accession>A0ABU3DXV9</accession>
<gene>
    <name evidence="3" type="ORF">RM549_02145</name>
</gene>
<evidence type="ECO:0000313" key="4">
    <source>
        <dbReference type="Proteomes" id="UP001261624"/>
    </source>
</evidence>
<keyword evidence="4" id="KW-1185">Reference proteome</keyword>
<feature type="region of interest" description="Disordered" evidence="1">
    <location>
        <begin position="1"/>
        <end position="48"/>
    </location>
</feature>
<comment type="caution">
    <text evidence="3">The sequence shown here is derived from an EMBL/GenBank/DDBJ whole genome shotgun (WGS) entry which is preliminary data.</text>
</comment>
<dbReference type="RefSeq" id="WP_311680195.1">
    <property type="nucleotide sequence ID" value="NZ_JAVRHM010000001.1"/>
</dbReference>
<organism evidence="3 4">
    <name type="scientific">Autumnicola patrickiae</name>
    <dbReference type="NCBI Taxonomy" id="3075591"/>
    <lineage>
        <taxon>Bacteria</taxon>
        <taxon>Pseudomonadati</taxon>
        <taxon>Bacteroidota</taxon>
        <taxon>Flavobacteriia</taxon>
        <taxon>Flavobacteriales</taxon>
        <taxon>Flavobacteriaceae</taxon>
        <taxon>Autumnicola</taxon>
    </lineage>
</organism>
<keyword evidence="2" id="KW-1133">Transmembrane helix</keyword>
<keyword evidence="2" id="KW-0812">Transmembrane</keyword>
<reference evidence="3 4" key="1">
    <citation type="submission" date="2023-09" db="EMBL/GenBank/DDBJ databases">
        <authorList>
            <person name="Rey-Velasco X."/>
        </authorList>
    </citation>
    <scope>NUCLEOTIDE SEQUENCE [LARGE SCALE GENOMIC DNA]</scope>
    <source>
        <strain evidence="3 4">F188</strain>
    </source>
</reference>
<feature type="compositionally biased region" description="Basic and acidic residues" evidence="1">
    <location>
        <begin position="37"/>
        <end position="48"/>
    </location>
</feature>
<feature type="transmembrane region" description="Helical" evidence="2">
    <location>
        <begin position="60"/>
        <end position="81"/>
    </location>
</feature>
<evidence type="ECO:0000256" key="2">
    <source>
        <dbReference type="SAM" id="Phobius"/>
    </source>
</evidence>
<name>A0ABU3DXV9_9FLAO</name>
<dbReference type="Proteomes" id="UP001261624">
    <property type="component" value="Unassembled WGS sequence"/>
</dbReference>
<keyword evidence="2" id="KW-0472">Membrane</keyword>
<protein>
    <submittedName>
        <fullName evidence="3">Uncharacterized protein</fullName>
    </submittedName>
</protein>
<evidence type="ECO:0000313" key="3">
    <source>
        <dbReference type="EMBL" id="MDT0688565.1"/>
    </source>
</evidence>
<evidence type="ECO:0000256" key="1">
    <source>
        <dbReference type="SAM" id="MobiDB-lite"/>
    </source>
</evidence>
<feature type="compositionally biased region" description="Basic and acidic residues" evidence="1">
    <location>
        <begin position="1"/>
        <end position="29"/>
    </location>
</feature>